<dbReference type="NCBIfam" id="TIGR00284">
    <property type="entry name" value="dihydropteroate synthase-like protein"/>
    <property type="match status" value="1"/>
</dbReference>
<proteinExistence type="predicted"/>
<dbReference type="InterPro" id="IPR000489">
    <property type="entry name" value="Pterin-binding_dom"/>
</dbReference>
<dbReference type="InterPro" id="IPR025595">
    <property type="entry name" value="PterinBD-DUF4346"/>
</dbReference>
<protein>
    <submittedName>
        <fullName evidence="2">Dihydropteroate synthase-like protein</fullName>
    </submittedName>
</protein>
<evidence type="ECO:0000259" key="1">
    <source>
        <dbReference type="PROSITE" id="PS50972"/>
    </source>
</evidence>
<dbReference type="InterPro" id="IPR011005">
    <property type="entry name" value="Dihydropteroate_synth-like_sf"/>
</dbReference>
<dbReference type="Pfam" id="PF20123">
    <property type="entry name" value="DUF6513"/>
    <property type="match status" value="1"/>
</dbReference>
<name>A0A7C2FWU7_9CREN</name>
<organism evidence="2">
    <name type="scientific">Thermosphaera aggregans</name>
    <dbReference type="NCBI Taxonomy" id="54254"/>
    <lineage>
        <taxon>Archaea</taxon>
        <taxon>Thermoproteota</taxon>
        <taxon>Thermoprotei</taxon>
        <taxon>Desulfurococcales</taxon>
        <taxon>Desulfurococcaceae</taxon>
        <taxon>Thermosphaera</taxon>
    </lineage>
</organism>
<dbReference type="EMBL" id="DSJT01000003">
    <property type="protein sequence ID" value="HEF86864.1"/>
    <property type="molecule type" value="Genomic_DNA"/>
</dbReference>
<dbReference type="GO" id="GO:0042558">
    <property type="term" value="P:pteridine-containing compound metabolic process"/>
    <property type="evidence" value="ECO:0007669"/>
    <property type="project" value="InterPro"/>
</dbReference>
<sequence>MVAKPLLEKIIKQLIGVEARVLSLPIPVAAMMTSEYLSRELPRYPEIVDWADIIIAPGFTKGDLKEVSRKLGKPVYKGCLYAYDIPILVEYLKKGGELSTLHPLDELLTGEKKRREENILIELRREAAKSGFEIGGKPVSPKYPLIIGEVFVNEEVDFHAIAAKARRLASHGADILVIGSSRLPFDAIVDYSKEVKRLLNMPVGLDYFKYEAFSSLSDGEIDILLSFPADSIPRFSSKEEFRETAVVVIPDPFAVTVEDKISSLRAGLKHATHKGFRKIVLDPVLNPPQQAFIESMYSFKIARKEFPSNPILMGISNFTELIDADSIGVNAVLASIGVEAGVDLFLVTEESVKTFFSVKEFRRALDMALLAREMDKPPKDFSINLLVCKSKKKKGLKPQELVNPVRASNPYFLKADPAGYFKIYIDHDEETIIVEHYKHGESKPDITILGADPSAIVSEILERKLASTPEHFYYLGRELYKAKIALKLGRDYVQDEELF</sequence>
<evidence type="ECO:0000313" key="2">
    <source>
        <dbReference type="EMBL" id="HEF86864.1"/>
    </source>
</evidence>
<comment type="caution">
    <text evidence="2">The sequence shown here is derived from an EMBL/GenBank/DDBJ whole genome shotgun (WGS) entry which is preliminary data.</text>
</comment>
<dbReference type="PROSITE" id="PS50972">
    <property type="entry name" value="PTERIN_BINDING"/>
    <property type="match status" value="1"/>
</dbReference>
<dbReference type="InterPro" id="IPR045406">
    <property type="entry name" value="DUF6513"/>
</dbReference>
<dbReference type="AlphaFoldDB" id="A0A7C2FWU7"/>
<dbReference type="InterPro" id="IPR005236">
    <property type="entry name" value="Dihydropt_synth"/>
</dbReference>
<accession>A0A7C2FWU7</accession>
<reference evidence="2" key="1">
    <citation type="journal article" date="2020" name="mSystems">
        <title>Genome- and Community-Level Interaction Insights into Carbon Utilization and Element Cycling Functions of Hydrothermarchaeota in Hydrothermal Sediment.</title>
        <authorList>
            <person name="Zhou Z."/>
            <person name="Liu Y."/>
            <person name="Xu W."/>
            <person name="Pan J."/>
            <person name="Luo Z.H."/>
            <person name="Li M."/>
        </authorList>
    </citation>
    <scope>NUCLEOTIDE SEQUENCE [LARGE SCALE GENOMIC DNA]</scope>
    <source>
        <strain evidence="2">SpSt-23</strain>
    </source>
</reference>
<dbReference type="Gene3D" id="3.20.20.20">
    <property type="entry name" value="Dihydropteroate synthase-like"/>
    <property type="match status" value="1"/>
</dbReference>
<gene>
    <name evidence="2" type="ORF">ENP55_00855</name>
</gene>
<dbReference type="Pfam" id="PF14251">
    <property type="entry name" value="PterinBD-DUF4346"/>
    <property type="match status" value="1"/>
</dbReference>
<dbReference type="SUPFAM" id="SSF51717">
    <property type="entry name" value="Dihydropteroate synthetase-like"/>
    <property type="match status" value="1"/>
</dbReference>
<feature type="domain" description="Pterin-binding" evidence="1">
    <location>
        <begin position="131"/>
        <end position="366"/>
    </location>
</feature>